<comment type="similarity">
    <text evidence="2 7">Belongs to the FPP/GGPP synthase family.</text>
</comment>
<dbReference type="Proteomes" id="UP000076104">
    <property type="component" value="Chromosome"/>
</dbReference>
<keyword evidence="6" id="KW-0414">Isoprene biosynthesis</keyword>
<accession>A0ABN4N6F8</accession>
<dbReference type="SUPFAM" id="SSF48576">
    <property type="entry name" value="Terpenoid synthases"/>
    <property type="match status" value="1"/>
</dbReference>
<evidence type="ECO:0000256" key="3">
    <source>
        <dbReference type="ARBA" id="ARBA00022679"/>
    </source>
</evidence>
<evidence type="ECO:0000313" key="8">
    <source>
        <dbReference type="EMBL" id="AMT98046.1"/>
    </source>
</evidence>
<dbReference type="GeneID" id="33058967"/>
<keyword evidence="9" id="KW-1185">Reference proteome</keyword>
<evidence type="ECO:0000313" key="9">
    <source>
        <dbReference type="Proteomes" id="UP000076104"/>
    </source>
</evidence>
<dbReference type="InterPro" id="IPR033749">
    <property type="entry name" value="Polyprenyl_synt_CS"/>
</dbReference>
<dbReference type="SFLD" id="SFLDS00005">
    <property type="entry name" value="Isoprenoid_Synthase_Type_I"/>
    <property type="match status" value="1"/>
</dbReference>
<organism evidence="8 9">
    <name type="scientific">Psychrobacter alimentarius</name>
    <dbReference type="NCBI Taxonomy" id="261164"/>
    <lineage>
        <taxon>Bacteria</taxon>
        <taxon>Pseudomonadati</taxon>
        <taxon>Pseudomonadota</taxon>
        <taxon>Gammaproteobacteria</taxon>
        <taxon>Moraxellales</taxon>
        <taxon>Moraxellaceae</taxon>
        <taxon>Psychrobacter</taxon>
    </lineage>
</organism>
<evidence type="ECO:0000256" key="2">
    <source>
        <dbReference type="ARBA" id="ARBA00006706"/>
    </source>
</evidence>
<reference evidence="8 9" key="1">
    <citation type="submission" date="2016-03" db="EMBL/GenBank/DDBJ databases">
        <title>Genome sequencing of Psychrobacter alimentarius PAMC 27889.</title>
        <authorList>
            <person name="Lee J."/>
            <person name="Kim O.-S."/>
        </authorList>
    </citation>
    <scope>NUCLEOTIDE SEQUENCE [LARGE SCALE GENOMIC DNA]</scope>
    <source>
        <strain evidence="8 9">PAMC 27889</strain>
    </source>
</reference>
<dbReference type="PROSITE" id="PS00723">
    <property type="entry name" value="POLYPRENYL_SYNTHASE_1"/>
    <property type="match status" value="1"/>
</dbReference>
<dbReference type="Pfam" id="PF00348">
    <property type="entry name" value="polyprenyl_synt"/>
    <property type="match status" value="1"/>
</dbReference>
<protein>
    <submittedName>
        <fullName evidence="8">Geranylgeranyl diphosphate synthase, type II</fullName>
    </submittedName>
</protein>
<dbReference type="InterPro" id="IPR008949">
    <property type="entry name" value="Isoprenoid_synthase_dom_sf"/>
</dbReference>
<evidence type="ECO:0000256" key="7">
    <source>
        <dbReference type="RuleBase" id="RU004466"/>
    </source>
</evidence>
<evidence type="ECO:0000256" key="6">
    <source>
        <dbReference type="ARBA" id="ARBA00023229"/>
    </source>
</evidence>
<evidence type="ECO:0000256" key="4">
    <source>
        <dbReference type="ARBA" id="ARBA00022723"/>
    </source>
</evidence>
<comment type="cofactor">
    <cofactor evidence="1">
        <name>Mg(2+)</name>
        <dbReference type="ChEBI" id="CHEBI:18420"/>
    </cofactor>
</comment>
<evidence type="ECO:0000256" key="5">
    <source>
        <dbReference type="ARBA" id="ARBA00022842"/>
    </source>
</evidence>
<dbReference type="Gene3D" id="1.10.600.10">
    <property type="entry name" value="Farnesyl Diphosphate Synthase"/>
    <property type="match status" value="1"/>
</dbReference>
<dbReference type="PROSITE" id="PS00444">
    <property type="entry name" value="POLYPRENYL_SYNTHASE_2"/>
    <property type="match status" value="1"/>
</dbReference>
<proteinExistence type="inferred from homology"/>
<name>A0ABN4N6F8_9GAMM</name>
<dbReference type="InterPro" id="IPR000092">
    <property type="entry name" value="Polyprenyl_synt"/>
</dbReference>
<evidence type="ECO:0000256" key="1">
    <source>
        <dbReference type="ARBA" id="ARBA00001946"/>
    </source>
</evidence>
<gene>
    <name evidence="8" type="ORF">A3K91_2473</name>
</gene>
<dbReference type="CDD" id="cd00685">
    <property type="entry name" value="Trans_IPPS_HT"/>
    <property type="match status" value="1"/>
</dbReference>
<keyword evidence="5" id="KW-0460">Magnesium</keyword>
<sequence length="378" mass="41196">MTVSSILSLMPASVPSFKNTEQFHRAVRAQLAQDIEVLFTYAKLPSPLMDACRYVMTGQGKTVRPLLVASVFASFTENNNISGNADKAEASLKSDDASGLVDSTPTNITNDMQSEDLASLLENDSDYDMCRRAALAVELLHTYSLVHDDLPCMDDDELRRGQPTCHIAFDEATALLAGDVLQTLAFEVLTAEMPTFAHFDADIASQLLAVFAPRARRMVSGQMLDLNAEAKEDVSQSELESIHRDKTGALIEAAMLMGGICAGATALQRMALQDCAQHIGLAFQVQDDILDVTTSTDTLGKPAGSDEKLDKSTYVKLMGVENAKTYAQSLFDDGRTAIIRELGSREPNSDGVSRDDYSINKDNDALLALIDWLWARKK</sequence>
<dbReference type="PANTHER" id="PTHR43281:SF1">
    <property type="entry name" value="FARNESYL DIPHOSPHATE SYNTHASE"/>
    <property type="match status" value="1"/>
</dbReference>
<keyword evidence="3 7" id="KW-0808">Transferase</keyword>
<dbReference type="RefSeq" id="WP_062845545.1">
    <property type="nucleotide sequence ID" value="NZ_CP014945.1"/>
</dbReference>
<dbReference type="EMBL" id="CP014945">
    <property type="protein sequence ID" value="AMT98046.1"/>
    <property type="molecule type" value="Genomic_DNA"/>
</dbReference>
<keyword evidence="4" id="KW-0479">Metal-binding</keyword>
<dbReference type="PANTHER" id="PTHR43281">
    <property type="entry name" value="FARNESYL DIPHOSPHATE SYNTHASE"/>
    <property type="match status" value="1"/>
</dbReference>